<protein>
    <submittedName>
        <fullName evidence="1">Uncharacterized protein</fullName>
    </submittedName>
</protein>
<name>A0ABQ5ED48_9ASTR</name>
<comment type="caution">
    <text evidence="1">The sequence shown here is derived from an EMBL/GenBank/DDBJ whole genome shotgun (WGS) entry which is preliminary data.</text>
</comment>
<proteinExistence type="predicted"/>
<keyword evidence="2" id="KW-1185">Reference proteome</keyword>
<reference evidence="1" key="1">
    <citation type="journal article" date="2022" name="Int. J. Mol. Sci.">
        <title>Draft Genome of Tanacetum Coccineum: Genomic Comparison of Closely Related Tanacetum-Family Plants.</title>
        <authorList>
            <person name="Yamashiro T."/>
            <person name="Shiraishi A."/>
            <person name="Nakayama K."/>
            <person name="Satake H."/>
        </authorList>
    </citation>
    <scope>NUCLEOTIDE SEQUENCE</scope>
</reference>
<accession>A0ABQ5ED48</accession>
<evidence type="ECO:0000313" key="1">
    <source>
        <dbReference type="EMBL" id="GJT48844.1"/>
    </source>
</evidence>
<dbReference type="EMBL" id="BQNB010016187">
    <property type="protein sequence ID" value="GJT48844.1"/>
    <property type="molecule type" value="Genomic_DNA"/>
</dbReference>
<organism evidence="1 2">
    <name type="scientific">Tanacetum coccineum</name>
    <dbReference type="NCBI Taxonomy" id="301880"/>
    <lineage>
        <taxon>Eukaryota</taxon>
        <taxon>Viridiplantae</taxon>
        <taxon>Streptophyta</taxon>
        <taxon>Embryophyta</taxon>
        <taxon>Tracheophyta</taxon>
        <taxon>Spermatophyta</taxon>
        <taxon>Magnoliopsida</taxon>
        <taxon>eudicotyledons</taxon>
        <taxon>Gunneridae</taxon>
        <taxon>Pentapetalae</taxon>
        <taxon>asterids</taxon>
        <taxon>campanulids</taxon>
        <taxon>Asterales</taxon>
        <taxon>Asteraceae</taxon>
        <taxon>Asteroideae</taxon>
        <taxon>Anthemideae</taxon>
        <taxon>Anthemidinae</taxon>
        <taxon>Tanacetum</taxon>
    </lineage>
</organism>
<sequence>MFLLSWQLAMRESCKYIEDKLGVKVENLGKETLVNSAKTSMALVMLFCFSEVSRNIDEVSSQDNKMMFQDLSNSLPYLDMEKIEDIDKEISELKLSRT</sequence>
<reference evidence="1" key="2">
    <citation type="submission" date="2022-01" db="EMBL/GenBank/DDBJ databases">
        <authorList>
            <person name="Yamashiro T."/>
            <person name="Shiraishi A."/>
            <person name="Satake H."/>
            <person name="Nakayama K."/>
        </authorList>
    </citation>
    <scope>NUCLEOTIDE SEQUENCE</scope>
</reference>
<gene>
    <name evidence="1" type="ORF">Tco_0975001</name>
</gene>
<evidence type="ECO:0000313" key="2">
    <source>
        <dbReference type="Proteomes" id="UP001151760"/>
    </source>
</evidence>
<dbReference type="Proteomes" id="UP001151760">
    <property type="component" value="Unassembled WGS sequence"/>
</dbReference>